<evidence type="ECO:0000313" key="3">
    <source>
        <dbReference type="Proteomes" id="UP000663848"/>
    </source>
</evidence>
<evidence type="ECO:0000256" key="1">
    <source>
        <dbReference type="SAM" id="MobiDB-lite"/>
    </source>
</evidence>
<evidence type="ECO:0000313" key="2">
    <source>
        <dbReference type="EMBL" id="CAF5129052.1"/>
    </source>
</evidence>
<reference evidence="2" key="1">
    <citation type="submission" date="2021-02" db="EMBL/GenBank/DDBJ databases">
        <authorList>
            <person name="Nowell W R."/>
        </authorList>
    </citation>
    <scope>NUCLEOTIDE SEQUENCE</scope>
</reference>
<feature type="compositionally biased region" description="Basic residues" evidence="1">
    <location>
        <begin position="12"/>
        <end position="22"/>
    </location>
</feature>
<feature type="non-terminal residue" evidence="2">
    <location>
        <position position="80"/>
    </location>
</feature>
<feature type="non-terminal residue" evidence="2">
    <location>
        <position position="1"/>
    </location>
</feature>
<accession>A0A822FK46</accession>
<dbReference type="AlphaFoldDB" id="A0A822FK46"/>
<dbReference type="EMBL" id="CAJOBR010083798">
    <property type="protein sequence ID" value="CAF5129052.1"/>
    <property type="molecule type" value="Genomic_DNA"/>
</dbReference>
<feature type="region of interest" description="Disordered" evidence="1">
    <location>
        <begin position="1"/>
        <end position="22"/>
    </location>
</feature>
<dbReference type="Proteomes" id="UP000663848">
    <property type="component" value="Unassembled WGS sequence"/>
</dbReference>
<proteinExistence type="predicted"/>
<sequence>STPVTTSENRRKSAHRKKHKRHGVDVYRSLVRTDSRCSASPDRDIANDEMIILANSFIIDHMTATPISGFFHPQNLPNIQ</sequence>
<name>A0A822FK46_9BILA</name>
<organism evidence="2 3">
    <name type="scientific">Rotaria socialis</name>
    <dbReference type="NCBI Taxonomy" id="392032"/>
    <lineage>
        <taxon>Eukaryota</taxon>
        <taxon>Metazoa</taxon>
        <taxon>Spiralia</taxon>
        <taxon>Gnathifera</taxon>
        <taxon>Rotifera</taxon>
        <taxon>Eurotatoria</taxon>
        <taxon>Bdelloidea</taxon>
        <taxon>Philodinida</taxon>
        <taxon>Philodinidae</taxon>
        <taxon>Rotaria</taxon>
    </lineage>
</organism>
<gene>
    <name evidence="2" type="ORF">QYT958_LOCUS46634</name>
</gene>
<comment type="caution">
    <text evidence="2">The sequence shown here is derived from an EMBL/GenBank/DDBJ whole genome shotgun (WGS) entry which is preliminary data.</text>
</comment>
<protein>
    <submittedName>
        <fullName evidence="2">Uncharacterized protein</fullName>
    </submittedName>
</protein>